<dbReference type="EMBL" id="JAMRXG010000001">
    <property type="protein sequence ID" value="MCM6771899.1"/>
    <property type="molecule type" value="Genomic_DNA"/>
</dbReference>
<evidence type="ECO:0000313" key="4">
    <source>
        <dbReference type="Proteomes" id="UP001139157"/>
    </source>
</evidence>
<dbReference type="RefSeq" id="WP_251908782.1">
    <property type="nucleotide sequence ID" value="NZ_JAMRXG010000001.1"/>
</dbReference>
<feature type="transmembrane region" description="Helical" evidence="1">
    <location>
        <begin position="114"/>
        <end position="132"/>
    </location>
</feature>
<dbReference type="PANTHER" id="PTHR45138:SF9">
    <property type="entry name" value="DIGUANYLATE CYCLASE DGCM-RELATED"/>
    <property type="match status" value="1"/>
</dbReference>
<organism evidence="3 4">
    <name type="scientific">Nocardia pulmonis</name>
    <dbReference type="NCBI Taxonomy" id="2951408"/>
    <lineage>
        <taxon>Bacteria</taxon>
        <taxon>Bacillati</taxon>
        <taxon>Actinomycetota</taxon>
        <taxon>Actinomycetes</taxon>
        <taxon>Mycobacteriales</taxon>
        <taxon>Nocardiaceae</taxon>
        <taxon>Nocardia</taxon>
    </lineage>
</organism>
<comment type="caution">
    <text evidence="3">The sequence shown here is derived from an EMBL/GenBank/DDBJ whole genome shotgun (WGS) entry which is preliminary data.</text>
</comment>
<keyword evidence="4" id="KW-1185">Reference proteome</keyword>
<protein>
    <submittedName>
        <fullName evidence="3">GGDEF domain-containing protein</fullName>
    </submittedName>
</protein>
<evidence type="ECO:0000259" key="2">
    <source>
        <dbReference type="PROSITE" id="PS50887"/>
    </source>
</evidence>
<keyword evidence="1" id="KW-0812">Transmembrane</keyword>
<feature type="transmembrane region" description="Helical" evidence="1">
    <location>
        <begin position="62"/>
        <end position="83"/>
    </location>
</feature>
<feature type="transmembrane region" description="Helical" evidence="1">
    <location>
        <begin position="174"/>
        <end position="193"/>
    </location>
</feature>
<evidence type="ECO:0000313" key="3">
    <source>
        <dbReference type="EMBL" id="MCM6771899.1"/>
    </source>
</evidence>
<accession>A0A9X2E0K3</accession>
<dbReference type="NCBIfam" id="TIGR00254">
    <property type="entry name" value="GGDEF"/>
    <property type="match status" value="1"/>
</dbReference>
<feature type="transmembrane region" description="Helical" evidence="1">
    <location>
        <begin position="139"/>
        <end position="159"/>
    </location>
</feature>
<dbReference type="InterPro" id="IPR000160">
    <property type="entry name" value="GGDEF_dom"/>
</dbReference>
<name>A0A9X2E0K3_9NOCA</name>
<sequence length="381" mass="41025">MFDESLLRTWWHDRVDYRGLVAVLEFHSAVRPVKFMIGAGGAVMSLVTILSMMSHIGPRNAFFAAGCTLIVALTAMWALRWWLLPWPGRAESLLWCAGADLAITFGAVAAENRLYGALVTTLLAVPGLYVGAFHGQRVLAAHVGWTSVSILALVVLLAIDDPAHTGAAAGDYRLGAAIVLISVSLNVIGLPTAQFCRWLWRLNALIDPLTMLLNRRGLDYYLWRYLTPGANGSVYAATLDLDRFKIVNDTFGHPAGDEVLRRAAAHLRAAADADSLVARTGGEEFVVVGRLREEPAVAVADRLRRAVETMPGLPITITASVGIAVVDTSHTDDPSTGHRVLRCSDAAMYRAKRRGGNAVAVAEPNEWAEDIGGGRTEHGAA</sequence>
<evidence type="ECO:0000256" key="1">
    <source>
        <dbReference type="SAM" id="Phobius"/>
    </source>
</evidence>
<dbReference type="GO" id="GO:0052621">
    <property type="term" value="F:diguanylate cyclase activity"/>
    <property type="evidence" value="ECO:0007669"/>
    <property type="project" value="TreeGrafter"/>
</dbReference>
<feature type="domain" description="GGDEF" evidence="2">
    <location>
        <begin position="232"/>
        <end position="364"/>
    </location>
</feature>
<dbReference type="AlphaFoldDB" id="A0A9X2E0K3"/>
<dbReference type="Gene3D" id="3.30.70.270">
    <property type="match status" value="1"/>
</dbReference>
<dbReference type="SUPFAM" id="SSF55073">
    <property type="entry name" value="Nucleotide cyclase"/>
    <property type="match status" value="1"/>
</dbReference>
<dbReference type="CDD" id="cd01949">
    <property type="entry name" value="GGDEF"/>
    <property type="match status" value="1"/>
</dbReference>
<dbReference type="PANTHER" id="PTHR45138">
    <property type="entry name" value="REGULATORY COMPONENTS OF SENSORY TRANSDUCTION SYSTEM"/>
    <property type="match status" value="1"/>
</dbReference>
<feature type="transmembrane region" description="Helical" evidence="1">
    <location>
        <begin position="35"/>
        <end position="56"/>
    </location>
</feature>
<proteinExistence type="predicted"/>
<dbReference type="PROSITE" id="PS50887">
    <property type="entry name" value="GGDEF"/>
    <property type="match status" value="1"/>
</dbReference>
<reference evidence="3" key="1">
    <citation type="submission" date="2022-06" db="EMBL/GenBank/DDBJ databases">
        <title>Novel species in genus nocardia.</title>
        <authorList>
            <person name="Li F."/>
        </authorList>
    </citation>
    <scope>NUCLEOTIDE SEQUENCE</scope>
    <source>
        <strain evidence="3">CDC141</strain>
    </source>
</reference>
<dbReference type="Pfam" id="PF00990">
    <property type="entry name" value="GGDEF"/>
    <property type="match status" value="1"/>
</dbReference>
<keyword evidence="1" id="KW-1133">Transmembrane helix</keyword>
<dbReference type="InterPro" id="IPR050469">
    <property type="entry name" value="Diguanylate_Cyclase"/>
</dbReference>
<gene>
    <name evidence="3" type="ORF">NDR86_00260</name>
</gene>
<keyword evidence="1" id="KW-0472">Membrane</keyword>
<dbReference type="InterPro" id="IPR029787">
    <property type="entry name" value="Nucleotide_cyclase"/>
</dbReference>
<dbReference type="SMART" id="SM00267">
    <property type="entry name" value="GGDEF"/>
    <property type="match status" value="1"/>
</dbReference>
<dbReference type="Proteomes" id="UP001139157">
    <property type="component" value="Unassembled WGS sequence"/>
</dbReference>
<dbReference type="InterPro" id="IPR043128">
    <property type="entry name" value="Rev_trsase/Diguanyl_cyclase"/>
</dbReference>